<dbReference type="GO" id="GO:0008483">
    <property type="term" value="F:transaminase activity"/>
    <property type="evidence" value="ECO:0007669"/>
    <property type="project" value="UniProtKB-KW"/>
</dbReference>
<sequence length="437" mass="48010">MKNKSQKLWHEAKKIIPGGSQLLSKRSEMFLPGGWPSYYKQAKGIEVVDLDGNRYLDFSTMGVGSCILGYADKDVNRAVKLAIDKGSMSTLNCPEEVELAELLCSLHPWAHMVRFARTGGEAMAVAVRIARAHTGKDKIAFCGYHGWGDWYLSANLGDRKNLDEHLLKGLKPAGVPRALKRTALPFSYNRIEELEKIIAKEKNIGAIVVETMRHQEPKKEFLKKVAAIAKRIGAVLIFDEISIGWRLTVGGAHVLYGVNPDIAVFAKAMSNGFPCAAIIGKRAVMESAQKTFISSTYWTDRVGPAAALATIKKLKEGKVPAHLKHIGKAIGDGWKRLAKKHTLDITILGPEALITFALNYGERSQALRTLFTQEMLARGYLAGASVYVSYAHKERHVARYLKAADAVFGILKKALGSASVTSFLHGEVAHSGFRRLT</sequence>
<name>A0A1G2MB52_9BACT</name>
<accession>A0A1G2MB52</accession>
<comment type="cofactor">
    <cofactor evidence="1">
        <name>pyridoxal 5'-phosphate</name>
        <dbReference type="ChEBI" id="CHEBI:597326"/>
    </cofactor>
</comment>
<dbReference type="InterPro" id="IPR005814">
    <property type="entry name" value="Aminotrans_3"/>
</dbReference>
<evidence type="ECO:0000313" key="5">
    <source>
        <dbReference type="Proteomes" id="UP000176493"/>
    </source>
</evidence>
<dbReference type="EMBL" id="MHRJ01000055">
    <property type="protein sequence ID" value="OHA20954.1"/>
    <property type="molecule type" value="Genomic_DNA"/>
</dbReference>
<dbReference type="PANTHER" id="PTHR43713:SF3">
    <property type="entry name" value="GLUTAMATE-1-SEMIALDEHYDE 2,1-AMINOMUTASE 1, CHLOROPLASTIC-RELATED"/>
    <property type="match status" value="1"/>
</dbReference>
<reference evidence="4 5" key="1">
    <citation type="journal article" date="2016" name="Nat. Commun.">
        <title>Thousands of microbial genomes shed light on interconnected biogeochemical processes in an aquifer system.</title>
        <authorList>
            <person name="Anantharaman K."/>
            <person name="Brown C.T."/>
            <person name="Hug L.A."/>
            <person name="Sharon I."/>
            <person name="Castelle C.J."/>
            <person name="Probst A.J."/>
            <person name="Thomas B.C."/>
            <person name="Singh A."/>
            <person name="Wilkins M.J."/>
            <person name="Karaoz U."/>
            <person name="Brodie E.L."/>
            <person name="Williams K.H."/>
            <person name="Hubbard S.S."/>
            <person name="Banfield J.F."/>
        </authorList>
    </citation>
    <scope>NUCLEOTIDE SEQUENCE [LARGE SCALE GENOMIC DNA]</scope>
</reference>
<dbReference type="PANTHER" id="PTHR43713">
    <property type="entry name" value="GLUTAMATE-1-SEMIALDEHYDE 2,1-AMINOMUTASE"/>
    <property type="match status" value="1"/>
</dbReference>
<keyword evidence="4" id="KW-0032">Aminotransferase</keyword>
<organism evidence="4 5">
    <name type="scientific">Candidatus Taylorbacteria bacterium RIFCSPHIGHO2_02_49_25</name>
    <dbReference type="NCBI Taxonomy" id="1802305"/>
    <lineage>
        <taxon>Bacteria</taxon>
        <taxon>Candidatus Tayloriibacteriota</taxon>
    </lineage>
</organism>
<dbReference type="InterPro" id="IPR015424">
    <property type="entry name" value="PyrdxlP-dep_Trfase"/>
</dbReference>
<dbReference type="Gene3D" id="3.40.640.10">
    <property type="entry name" value="Type I PLP-dependent aspartate aminotransferase-like (Major domain)"/>
    <property type="match status" value="1"/>
</dbReference>
<dbReference type="Gene3D" id="3.90.1150.10">
    <property type="entry name" value="Aspartate Aminotransferase, domain 1"/>
    <property type="match status" value="1"/>
</dbReference>
<dbReference type="SUPFAM" id="SSF53383">
    <property type="entry name" value="PLP-dependent transferases"/>
    <property type="match status" value="1"/>
</dbReference>
<protein>
    <submittedName>
        <fullName evidence="4">Aminotransferase class III</fullName>
    </submittedName>
</protein>
<dbReference type="Pfam" id="PF00202">
    <property type="entry name" value="Aminotran_3"/>
    <property type="match status" value="1"/>
</dbReference>
<proteinExistence type="inferred from homology"/>
<dbReference type="AlphaFoldDB" id="A0A1G2MB52"/>
<keyword evidence="4" id="KW-0808">Transferase</keyword>
<evidence type="ECO:0000313" key="4">
    <source>
        <dbReference type="EMBL" id="OHA20954.1"/>
    </source>
</evidence>
<evidence type="ECO:0000256" key="2">
    <source>
        <dbReference type="ARBA" id="ARBA00022898"/>
    </source>
</evidence>
<dbReference type="Proteomes" id="UP000176493">
    <property type="component" value="Unassembled WGS sequence"/>
</dbReference>
<dbReference type="InterPro" id="IPR015421">
    <property type="entry name" value="PyrdxlP-dep_Trfase_major"/>
</dbReference>
<evidence type="ECO:0000256" key="3">
    <source>
        <dbReference type="RuleBase" id="RU003560"/>
    </source>
</evidence>
<gene>
    <name evidence="4" type="ORF">A2W52_00965</name>
</gene>
<evidence type="ECO:0000256" key="1">
    <source>
        <dbReference type="ARBA" id="ARBA00001933"/>
    </source>
</evidence>
<dbReference type="GO" id="GO:0030170">
    <property type="term" value="F:pyridoxal phosphate binding"/>
    <property type="evidence" value="ECO:0007669"/>
    <property type="project" value="InterPro"/>
</dbReference>
<dbReference type="InterPro" id="IPR015422">
    <property type="entry name" value="PyrdxlP-dep_Trfase_small"/>
</dbReference>
<keyword evidence="2 3" id="KW-0663">Pyridoxal phosphate</keyword>
<comment type="similarity">
    <text evidence="3">Belongs to the class-III pyridoxal-phosphate-dependent aminotransferase family.</text>
</comment>
<comment type="caution">
    <text evidence="4">The sequence shown here is derived from an EMBL/GenBank/DDBJ whole genome shotgun (WGS) entry which is preliminary data.</text>
</comment>